<dbReference type="CDD" id="cd09274">
    <property type="entry name" value="RNase_HI_RT_Ty3"/>
    <property type="match status" value="1"/>
</dbReference>
<dbReference type="GO" id="GO:0004519">
    <property type="term" value="F:endonuclease activity"/>
    <property type="evidence" value="ECO:0007669"/>
    <property type="project" value="UniProtKB-KW"/>
</dbReference>
<dbReference type="InterPro" id="IPR050951">
    <property type="entry name" value="Retrovirus_Pol_polyprotein"/>
</dbReference>
<reference evidence="8" key="1">
    <citation type="journal article" date="2006" name="Int. J. Parasitol.">
        <title>The varying microsporidian genome: existence of long-terminal repeat retrotransposon in domesticated silkworm parasite Nosema bombycis.</title>
        <authorList>
            <person name="Xu J."/>
            <person name="Pan G."/>
            <person name="Fang L."/>
            <person name="Li J."/>
            <person name="Tian X."/>
            <person name="Li T."/>
            <person name="Zhou Z."/>
            <person name="Xiang Z."/>
        </authorList>
    </citation>
    <scope>NUCLEOTIDE SEQUENCE</scope>
</reference>
<feature type="domain" description="Reverse transcriptase" evidence="7">
    <location>
        <begin position="116"/>
        <end position="295"/>
    </location>
</feature>
<sequence length="487" mass="57651">MTICKERDLKLKRLHTPIFFRTCLDEEFYVKNYVDLNFNYEGVVYQERFYILPKVKSLKILIGREFIAKLKPKNLGSDNKLICHIKTEPGKSVQEKTYPVAKAQENGVSEAINELLKKKYIRISSSTWINNMNPVIKPNNTYRITVNFVKLNKLVELDKYSLPKIEEMIYNLKEMSYFSKIDLKDGFFQVPLAEEDRFKTAFRFKHQLYEWNVMPMGFKNSPAIFQRVMDNALREEIGKCCFVYVDDILVFGRTEKEHDLGLERVLKQLERNKLEINKEKTILKIRETEFVGYNVKENEIRPIIDDKEAIENYCRPKNRHDVQSFVGLVNYYRKFIPNCSSLMEPITRLLSTKIDFKWEDEQEKVFIKVKKILLSEMVLNQPDYTKDFILETDACSYGLGAILSQDFEEGQKPVIFISRKLKPEEVNYSISEKECLAALWAMEKLKYFLYGREFTLVTDHQALMALNNGEIKSQRIERWFERLSHFN</sequence>
<dbReference type="CDD" id="cd01647">
    <property type="entry name" value="RT_LTR"/>
    <property type="match status" value="1"/>
</dbReference>
<keyword evidence="4" id="KW-0255">Endonuclease</keyword>
<evidence type="ECO:0000256" key="2">
    <source>
        <dbReference type="ARBA" id="ARBA00022695"/>
    </source>
</evidence>
<dbReference type="GO" id="GO:0003964">
    <property type="term" value="F:RNA-directed DNA polymerase activity"/>
    <property type="evidence" value="ECO:0007669"/>
    <property type="project" value="UniProtKB-KW"/>
</dbReference>
<dbReference type="InterPro" id="IPR041373">
    <property type="entry name" value="RT_RNaseH"/>
</dbReference>
<dbReference type="EMBL" id="DQ444469">
    <property type="protein sequence ID" value="ABE26652.1"/>
    <property type="molecule type" value="Genomic_DNA"/>
</dbReference>
<dbReference type="SUPFAM" id="SSF56672">
    <property type="entry name" value="DNA/RNA polymerases"/>
    <property type="match status" value="1"/>
</dbReference>
<keyword evidence="3" id="KW-0540">Nuclease</keyword>
<dbReference type="Gene3D" id="3.10.20.370">
    <property type="match status" value="1"/>
</dbReference>
<accession>Q15F63</accession>
<dbReference type="Pfam" id="PF17917">
    <property type="entry name" value="RT_RNaseH"/>
    <property type="match status" value="1"/>
</dbReference>
<dbReference type="PANTHER" id="PTHR37984:SF5">
    <property type="entry name" value="PROTEIN NYNRIN-LIKE"/>
    <property type="match status" value="1"/>
</dbReference>
<dbReference type="GO" id="GO:0016787">
    <property type="term" value="F:hydrolase activity"/>
    <property type="evidence" value="ECO:0007669"/>
    <property type="project" value="UniProtKB-KW"/>
</dbReference>
<dbReference type="Gene3D" id="3.30.70.270">
    <property type="match status" value="2"/>
</dbReference>
<dbReference type="AlphaFoldDB" id="Q15F63"/>
<keyword evidence="5" id="KW-0378">Hydrolase</keyword>
<evidence type="ECO:0000256" key="3">
    <source>
        <dbReference type="ARBA" id="ARBA00022722"/>
    </source>
</evidence>
<keyword evidence="1" id="KW-0808">Transferase</keyword>
<dbReference type="FunFam" id="3.30.70.270:FF:000026">
    <property type="entry name" value="Transposon Ty3-G Gag-Pol polyprotein"/>
    <property type="match status" value="1"/>
</dbReference>
<dbReference type="PROSITE" id="PS50878">
    <property type="entry name" value="RT_POL"/>
    <property type="match status" value="1"/>
</dbReference>
<evidence type="ECO:0000259" key="7">
    <source>
        <dbReference type="PROSITE" id="PS50878"/>
    </source>
</evidence>
<dbReference type="Pfam" id="PF00078">
    <property type="entry name" value="RVT_1"/>
    <property type="match status" value="1"/>
</dbReference>
<dbReference type="InterPro" id="IPR043502">
    <property type="entry name" value="DNA/RNA_pol_sf"/>
</dbReference>
<keyword evidence="2" id="KW-0548">Nucleotidyltransferase</keyword>
<proteinExistence type="predicted"/>
<evidence type="ECO:0000256" key="6">
    <source>
        <dbReference type="ARBA" id="ARBA00022918"/>
    </source>
</evidence>
<organism evidence="8">
    <name type="scientific">Nosema bombycis</name>
    <name type="common">Microsporidian parasite</name>
    <name type="synonym">Pebrine of silkworm</name>
    <dbReference type="NCBI Taxonomy" id="27978"/>
    <lineage>
        <taxon>Eukaryota</taxon>
        <taxon>Fungi</taxon>
        <taxon>Fungi incertae sedis</taxon>
        <taxon>Microsporidia</taxon>
        <taxon>Nosematidae</taxon>
        <taxon>Nosema</taxon>
    </lineage>
</organism>
<name>Q15F63_NOSBO</name>
<evidence type="ECO:0000256" key="4">
    <source>
        <dbReference type="ARBA" id="ARBA00022759"/>
    </source>
</evidence>
<evidence type="ECO:0000313" key="8">
    <source>
        <dbReference type="EMBL" id="ABE26652.1"/>
    </source>
</evidence>
<protein>
    <submittedName>
        <fullName evidence="8">Pol polyprotein</fullName>
    </submittedName>
</protein>
<dbReference type="InterPro" id="IPR043128">
    <property type="entry name" value="Rev_trsase/Diguanyl_cyclase"/>
</dbReference>
<evidence type="ECO:0000256" key="5">
    <source>
        <dbReference type="ARBA" id="ARBA00022801"/>
    </source>
</evidence>
<evidence type="ECO:0000256" key="1">
    <source>
        <dbReference type="ARBA" id="ARBA00022679"/>
    </source>
</evidence>
<dbReference type="InterPro" id="IPR000477">
    <property type="entry name" value="RT_dom"/>
</dbReference>
<keyword evidence="6" id="KW-0695">RNA-directed DNA polymerase</keyword>
<dbReference type="FunFam" id="3.10.20.370:FF:000001">
    <property type="entry name" value="Retrovirus-related Pol polyprotein from transposon 17.6-like protein"/>
    <property type="match status" value="1"/>
</dbReference>
<dbReference type="PANTHER" id="PTHR37984">
    <property type="entry name" value="PROTEIN CBG26694"/>
    <property type="match status" value="1"/>
</dbReference>
<dbReference type="Gene3D" id="3.10.10.10">
    <property type="entry name" value="HIV Type 1 Reverse Transcriptase, subunit A, domain 1"/>
    <property type="match status" value="1"/>
</dbReference>